<protein>
    <submittedName>
        <fullName evidence="2">Uncharacterized protein</fullName>
    </submittedName>
</protein>
<sequence>MSDVAITNQLPSRTSSSTRWPRKWSTLGGRSTSTSTTVIPTNDTDAANETPSKTNGHHRHSTSLLRKASTISRSNGTPAAADEISSPSLKKSRSLMNVLRSKLNSPAVIRRFRSKSRENHKQTVIEVNGHSTNERSPSPPAQQVKQTNDEEVITTRKSRKRDPSPMRRLANRISQLTRHQSTTAYERQKKSPTKSATNDAISKTPSPTHNKDKVDHINACYDEIRAKYFNKNNSTQRNSTETDHQNRSLLSNDTSTDSPRVPSPILPDDPLLQARKQANLKLNCLLSGYTLTTPFSAHEKSFGRNDLFKFNHYYDVGKRKYDWNSTNANNQLFSSLRARPISKSIDSFRPLNAKEDEVPITLEKMNFVDNDRLVRTENHQEDVTKVLTDNNTVIDQQDHVLNKSETNSSNSYVTQAVPVDNNTCVTSITTNSIDLNENNTTVTDRDEEFEQNFLRAVDRALGVVNKEEKHVTQPVIDKSIVENQSALDLVEMTERALSSINNLPDILSNGSNTKEQESNANNAAPISSEVIDSQEEFLNNEQPLKSSEVTMEELTSIKQSPVITEDKHEESVNVEPTLIVTEEKHEEPVITEQPPTNMDENRAEPNINEQSSIIVEDEKHDDTIFVEQPAIVPEEKHDELPKAEETPVFTEDKHAEPDINDQSSIVVVEEKHDDAVPIEQSSLVPEEKHDELPKAEETPVFAEEKYDEPSITEQPSAVEEDKHDNTIPIEPTPTVLEEKHDEPSTNEQSPVIVEEKHEEPTIAEQPSANIDEKHEELTKTDEISISAEEKHGDANDIEQSPIIIEDKHEEPITADQRSISAGEKHDELITDEQSSTIVEEKHNNYSNVEQSPVIIEEKHDEPITADQLSISTEENHNEPTNVEQPAIIEEEKHEEFINTDSSLIVNEEKHDSEQSSAVTEEKHIDPLPVEQPTIAIEKDHVEPINSDANNEEISSLIEDLVQKTEHLLVEECKVSSIAD</sequence>
<evidence type="ECO:0000313" key="2">
    <source>
        <dbReference type="EMBL" id="CAF0922935.1"/>
    </source>
</evidence>
<feature type="region of interest" description="Disordered" evidence="1">
    <location>
        <begin position="231"/>
        <end position="269"/>
    </location>
</feature>
<comment type="caution">
    <text evidence="2">The sequence shown here is derived from an EMBL/GenBank/DDBJ whole genome shotgun (WGS) entry which is preliminary data.</text>
</comment>
<reference evidence="2" key="1">
    <citation type="submission" date="2021-02" db="EMBL/GenBank/DDBJ databases">
        <authorList>
            <person name="Nowell W R."/>
        </authorList>
    </citation>
    <scope>NUCLEOTIDE SEQUENCE</scope>
</reference>
<accession>A0A814B708</accession>
<feature type="region of interest" description="Disordered" evidence="1">
    <location>
        <begin position="1"/>
        <end position="89"/>
    </location>
</feature>
<dbReference type="AlphaFoldDB" id="A0A814B708"/>
<feature type="compositionally biased region" description="Low complexity" evidence="1">
    <location>
        <begin position="11"/>
        <end position="37"/>
    </location>
</feature>
<feature type="compositionally biased region" description="Polar residues" evidence="1">
    <location>
        <begin position="1"/>
        <end position="10"/>
    </location>
</feature>
<name>A0A814B708_ADIRI</name>
<evidence type="ECO:0000256" key="1">
    <source>
        <dbReference type="SAM" id="MobiDB-lite"/>
    </source>
</evidence>
<feature type="compositionally biased region" description="Polar residues" evidence="1">
    <location>
        <begin position="193"/>
        <end position="208"/>
    </location>
</feature>
<feature type="compositionally biased region" description="Basic and acidic residues" evidence="1">
    <location>
        <begin position="907"/>
        <end position="925"/>
    </location>
</feature>
<feature type="compositionally biased region" description="Basic and acidic residues" evidence="1">
    <location>
        <begin position="770"/>
        <end position="794"/>
    </location>
</feature>
<feature type="compositionally biased region" description="Basic and acidic residues" evidence="1">
    <location>
        <begin position="685"/>
        <end position="708"/>
    </location>
</feature>
<feature type="compositionally biased region" description="Polar residues" evidence="1">
    <location>
        <begin position="247"/>
        <end position="258"/>
    </location>
</feature>
<feature type="region of interest" description="Disordered" evidence="1">
    <location>
        <begin position="110"/>
        <end position="214"/>
    </location>
</feature>
<feature type="compositionally biased region" description="Polar residues" evidence="1">
    <location>
        <begin position="129"/>
        <end position="146"/>
    </location>
</feature>
<dbReference type="EMBL" id="CAJNOJ010000038">
    <property type="protein sequence ID" value="CAF0922935.1"/>
    <property type="molecule type" value="Genomic_DNA"/>
</dbReference>
<evidence type="ECO:0000313" key="3">
    <source>
        <dbReference type="Proteomes" id="UP000663852"/>
    </source>
</evidence>
<feature type="compositionally biased region" description="Polar residues" evidence="1">
    <location>
        <begin position="38"/>
        <end position="54"/>
    </location>
</feature>
<gene>
    <name evidence="2" type="ORF">EDS130_LOCUS10869</name>
</gene>
<feature type="region of interest" description="Disordered" evidence="1">
    <location>
        <begin position="907"/>
        <end position="935"/>
    </location>
</feature>
<feature type="region of interest" description="Disordered" evidence="1">
    <location>
        <begin position="673"/>
        <end position="863"/>
    </location>
</feature>
<proteinExistence type="predicted"/>
<dbReference type="OrthoDB" id="10036956at2759"/>
<organism evidence="2 3">
    <name type="scientific">Adineta ricciae</name>
    <name type="common">Rotifer</name>
    <dbReference type="NCBI Taxonomy" id="249248"/>
    <lineage>
        <taxon>Eukaryota</taxon>
        <taxon>Metazoa</taxon>
        <taxon>Spiralia</taxon>
        <taxon>Gnathifera</taxon>
        <taxon>Rotifera</taxon>
        <taxon>Eurotatoria</taxon>
        <taxon>Bdelloidea</taxon>
        <taxon>Adinetida</taxon>
        <taxon>Adinetidae</taxon>
        <taxon>Adineta</taxon>
    </lineage>
</organism>
<feature type="compositionally biased region" description="Polar residues" evidence="1">
    <location>
        <begin position="172"/>
        <end position="185"/>
    </location>
</feature>
<dbReference type="Proteomes" id="UP000663852">
    <property type="component" value="Unassembled WGS sequence"/>
</dbReference>